<comment type="caution">
    <text evidence="2">The sequence shown here is derived from an EMBL/GenBank/DDBJ whole genome shotgun (WGS) entry which is preliminary data.</text>
</comment>
<keyword evidence="1" id="KW-0732">Signal</keyword>
<organism evidence="2 3">
    <name type="scientific">Vibrio rumoiensis</name>
    <dbReference type="NCBI Taxonomy" id="76258"/>
    <lineage>
        <taxon>Bacteria</taxon>
        <taxon>Pseudomonadati</taxon>
        <taxon>Pseudomonadota</taxon>
        <taxon>Gammaproteobacteria</taxon>
        <taxon>Vibrionales</taxon>
        <taxon>Vibrionaceae</taxon>
        <taxon>Vibrio</taxon>
    </lineage>
</organism>
<evidence type="ECO:0000256" key="1">
    <source>
        <dbReference type="SAM" id="SignalP"/>
    </source>
</evidence>
<dbReference type="RefSeq" id="WP_394608865.1">
    <property type="nucleotide sequence ID" value="NZ_JBIHSN010000004.1"/>
</dbReference>
<protein>
    <submittedName>
        <fullName evidence="2">Uncharacterized protein</fullName>
    </submittedName>
</protein>
<keyword evidence="3" id="KW-1185">Reference proteome</keyword>
<proteinExistence type="predicted"/>
<dbReference type="Proteomes" id="UP001607151">
    <property type="component" value="Unassembled WGS sequence"/>
</dbReference>
<feature type="chain" id="PRO_5045223339" evidence="1">
    <location>
        <begin position="23"/>
        <end position="266"/>
    </location>
</feature>
<feature type="signal peptide" evidence="1">
    <location>
        <begin position="1"/>
        <end position="22"/>
    </location>
</feature>
<gene>
    <name evidence="2" type="ORF">ACGRQ9_18005</name>
</gene>
<dbReference type="EMBL" id="JBIHSN010000004">
    <property type="protein sequence ID" value="MFH0267340.1"/>
    <property type="molecule type" value="Genomic_DNA"/>
</dbReference>
<reference evidence="2 3" key="1">
    <citation type="submission" date="2024-10" db="EMBL/GenBank/DDBJ databases">
        <authorList>
            <person name="Yibar A."/>
            <person name="Saticioglu I.B."/>
            <person name="Duman M."/>
            <person name="Ajmi N."/>
            <person name="Gurler F."/>
            <person name="Ay H."/>
            <person name="Onuk E."/>
            <person name="Guler S."/>
            <person name="Romalde J.L."/>
        </authorList>
    </citation>
    <scope>NUCLEOTIDE SEQUENCE [LARGE SCALE GENOMIC DNA]</scope>
    <source>
        <strain evidence="2 3">14-MA-B</strain>
    </source>
</reference>
<sequence length="266" mass="29834">MTKTNKLTIFIAMMFTANVSLASQSLHVAELQVKTNQVINPETKQTETTFKVDDYEVVLTKDDYQRAKNWNLSATDWAKYKYAIEFTPRGKWTPDLDPPIVLGNLAKTEAERIKYAKIMNELELDRRSREIAFQLSAISVLPKETPNQPEQQSRLKSVLPADKSILKSIFIDTETCDSSCNEFLLKESAGTSSRTKLNIIFTTESTSKQASILSSAGLNKEKISDKGITVTTNNEIAEKYKANNTYPYVIIQDDSGISRRDSGAKG</sequence>
<evidence type="ECO:0000313" key="3">
    <source>
        <dbReference type="Proteomes" id="UP001607151"/>
    </source>
</evidence>
<evidence type="ECO:0000313" key="2">
    <source>
        <dbReference type="EMBL" id="MFH0267340.1"/>
    </source>
</evidence>
<accession>A0ABW7J089</accession>
<name>A0ABW7J089_9VIBR</name>